<organism evidence="3 4">
    <name type="scientific">Vanilla planifolia</name>
    <name type="common">Vanilla</name>
    <dbReference type="NCBI Taxonomy" id="51239"/>
    <lineage>
        <taxon>Eukaryota</taxon>
        <taxon>Viridiplantae</taxon>
        <taxon>Streptophyta</taxon>
        <taxon>Embryophyta</taxon>
        <taxon>Tracheophyta</taxon>
        <taxon>Spermatophyta</taxon>
        <taxon>Magnoliopsida</taxon>
        <taxon>Liliopsida</taxon>
        <taxon>Asparagales</taxon>
        <taxon>Orchidaceae</taxon>
        <taxon>Vanilloideae</taxon>
        <taxon>Vanilleae</taxon>
        <taxon>Vanilla</taxon>
    </lineage>
</organism>
<evidence type="ECO:0000256" key="2">
    <source>
        <dbReference type="SAM" id="MobiDB-lite"/>
    </source>
</evidence>
<dbReference type="GO" id="GO:0036377">
    <property type="term" value="P:arbuscular mycorrhizal association"/>
    <property type="evidence" value="ECO:0007669"/>
    <property type="project" value="InterPro"/>
</dbReference>
<comment type="caution">
    <text evidence="3">The sequence shown here is derived from an EMBL/GenBank/DDBJ whole genome shotgun (WGS) entry which is preliminary data.</text>
</comment>
<proteinExistence type="predicted"/>
<dbReference type="PANTHER" id="PTHR36890:SF1">
    <property type="entry name" value="PROTEIN CYCLOPS"/>
    <property type="match status" value="1"/>
</dbReference>
<evidence type="ECO:0000313" key="3">
    <source>
        <dbReference type="EMBL" id="KAG0453274.1"/>
    </source>
</evidence>
<dbReference type="PANTHER" id="PTHR36890">
    <property type="entry name" value="PROTEIN CYCLOPS"/>
    <property type="match status" value="1"/>
</dbReference>
<feature type="coiled-coil region" evidence="1">
    <location>
        <begin position="248"/>
        <end position="310"/>
    </location>
</feature>
<feature type="region of interest" description="Disordered" evidence="2">
    <location>
        <begin position="203"/>
        <end position="224"/>
    </location>
</feature>
<dbReference type="InterPro" id="IPR040036">
    <property type="entry name" value="CYCLOPS"/>
</dbReference>
<dbReference type="Proteomes" id="UP000636800">
    <property type="component" value="Unassembled WGS sequence"/>
</dbReference>
<dbReference type="EMBL" id="JADCNL010000014">
    <property type="protein sequence ID" value="KAG0453274.1"/>
    <property type="molecule type" value="Genomic_DNA"/>
</dbReference>
<gene>
    <name evidence="3" type="ORF">HPP92_025938</name>
</gene>
<evidence type="ECO:0000313" key="4">
    <source>
        <dbReference type="Proteomes" id="UP000636800"/>
    </source>
</evidence>
<protein>
    <submittedName>
        <fullName evidence="3">Uncharacterized protein</fullName>
    </submittedName>
</protein>
<dbReference type="AlphaFoldDB" id="A0A835PHH9"/>
<keyword evidence="1" id="KW-0175">Coiled coil</keyword>
<dbReference type="OrthoDB" id="10253408at2759"/>
<dbReference type="GO" id="GO:0043565">
    <property type="term" value="F:sequence-specific DNA binding"/>
    <property type="evidence" value="ECO:0007669"/>
    <property type="project" value="InterPro"/>
</dbReference>
<accession>A0A835PHH9</accession>
<keyword evidence="4" id="KW-1185">Reference proteome</keyword>
<name>A0A835PHH9_VANPL</name>
<sequence length="314" mass="35422">MESIGYSDLLSTTEDMLISSLMENPIGKSDPSLEMLEFKNIMRPFRTESEETFGSWLTNGEFHASTTGLRAQQAPMRRYDIVQGSEVSMAPRALNNVTGEAGALGSLLRMLACTPEHEKLDSKVDKETFQVGLFGTLSQEGHLATIKKPFEFSMGGLLTESICTKVSQETMQDESSPALSGVLEFNDGNGQLRNGYTNYSISKKHGQDDTLDNESMTKGDPTKKRRIERSRKMAEAKGRNLIPLPSDMQTILKRCENLEKEIRSLKLNLSFMNRKDSEQSKQIEELQKQNEELTEEKEHLMVELEQIILVSRNR</sequence>
<reference evidence="3 4" key="1">
    <citation type="journal article" date="2020" name="Nat. Food">
        <title>A phased Vanilla planifolia genome enables genetic improvement of flavour and production.</title>
        <authorList>
            <person name="Hasing T."/>
            <person name="Tang H."/>
            <person name="Brym M."/>
            <person name="Khazi F."/>
            <person name="Huang T."/>
            <person name="Chambers A.H."/>
        </authorList>
    </citation>
    <scope>NUCLEOTIDE SEQUENCE [LARGE SCALE GENOMIC DNA]</scope>
    <source>
        <tissue evidence="3">Leaf</tissue>
    </source>
</reference>
<dbReference type="GO" id="GO:0005634">
    <property type="term" value="C:nucleus"/>
    <property type="evidence" value="ECO:0007669"/>
    <property type="project" value="InterPro"/>
</dbReference>
<evidence type="ECO:0000256" key="1">
    <source>
        <dbReference type="SAM" id="Coils"/>
    </source>
</evidence>